<proteinExistence type="predicted"/>
<sequence length="51" mass="5655">MLEKKTLNDMKDALGNLQASLKANVDKCATLRDQLKQLGDAIHDLSDKSKQ</sequence>
<dbReference type="AlphaFoldDB" id="A0A9D4D583"/>
<dbReference type="EMBL" id="JAIWYP010000011">
    <property type="protein sequence ID" value="KAH3738372.1"/>
    <property type="molecule type" value="Genomic_DNA"/>
</dbReference>
<reference evidence="1" key="1">
    <citation type="journal article" date="2019" name="bioRxiv">
        <title>The Genome of the Zebra Mussel, Dreissena polymorpha: A Resource for Invasive Species Research.</title>
        <authorList>
            <person name="McCartney M.A."/>
            <person name="Auch B."/>
            <person name="Kono T."/>
            <person name="Mallez S."/>
            <person name="Zhang Y."/>
            <person name="Obille A."/>
            <person name="Becker A."/>
            <person name="Abrahante J.E."/>
            <person name="Garbe J."/>
            <person name="Badalamenti J.P."/>
            <person name="Herman A."/>
            <person name="Mangelson H."/>
            <person name="Liachko I."/>
            <person name="Sullivan S."/>
            <person name="Sone E.D."/>
            <person name="Koren S."/>
            <person name="Silverstein K.A.T."/>
            <person name="Beckman K.B."/>
            <person name="Gohl D.M."/>
        </authorList>
    </citation>
    <scope>NUCLEOTIDE SEQUENCE</scope>
    <source>
        <strain evidence="1">Duluth1</strain>
        <tissue evidence="1">Whole animal</tissue>
    </source>
</reference>
<keyword evidence="2" id="KW-1185">Reference proteome</keyword>
<gene>
    <name evidence="1" type="ORF">DPMN_045006</name>
</gene>
<evidence type="ECO:0000313" key="2">
    <source>
        <dbReference type="Proteomes" id="UP000828390"/>
    </source>
</evidence>
<evidence type="ECO:0000313" key="1">
    <source>
        <dbReference type="EMBL" id="KAH3738372.1"/>
    </source>
</evidence>
<dbReference type="Proteomes" id="UP000828390">
    <property type="component" value="Unassembled WGS sequence"/>
</dbReference>
<reference evidence="1" key="2">
    <citation type="submission" date="2020-11" db="EMBL/GenBank/DDBJ databases">
        <authorList>
            <person name="McCartney M.A."/>
            <person name="Auch B."/>
            <person name="Kono T."/>
            <person name="Mallez S."/>
            <person name="Becker A."/>
            <person name="Gohl D.M."/>
            <person name="Silverstein K.A.T."/>
            <person name="Koren S."/>
            <person name="Bechman K.B."/>
            <person name="Herman A."/>
            <person name="Abrahante J.E."/>
            <person name="Garbe J."/>
        </authorList>
    </citation>
    <scope>NUCLEOTIDE SEQUENCE</scope>
    <source>
        <strain evidence="1">Duluth1</strain>
        <tissue evidence="1">Whole animal</tissue>
    </source>
</reference>
<name>A0A9D4D583_DREPO</name>
<organism evidence="1 2">
    <name type="scientific">Dreissena polymorpha</name>
    <name type="common">Zebra mussel</name>
    <name type="synonym">Mytilus polymorpha</name>
    <dbReference type="NCBI Taxonomy" id="45954"/>
    <lineage>
        <taxon>Eukaryota</taxon>
        <taxon>Metazoa</taxon>
        <taxon>Spiralia</taxon>
        <taxon>Lophotrochozoa</taxon>
        <taxon>Mollusca</taxon>
        <taxon>Bivalvia</taxon>
        <taxon>Autobranchia</taxon>
        <taxon>Heteroconchia</taxon>
        <taxon>Euheterodonta</taxon>
        <taxon>Imparidentia</taxon>
        <taxon>Neoheterodontei</taxon>
        <taxon>Myida</taxon>
        <taxon>Dreissenoidea</taxon>
        <taxon>Dreissenidae</taxon>
        <taxon>Dreissena</taxon>
    </lineage>
</organism>
<protein>
    <submittedName>
        <fullName evidence="1">Uncharacterized protein</fullName>
    </submittedName>
</protein>
<accession>A0A9D4D583</accession>
<comment type="caution">
    <text evidence="1">The sequence shown here is derived from an EMBL/GenBank/DDBJ whole genome shotgun (WGS) entry which is preliminary data.</text>
</comment>